<dbReference type="InterPro" id="IPR004424">
    <property type="entry name" value="IspE"/>
</dbReference>
<evidence type="ECO:0000256" key="3">
    <source>
        <dbReference type="ARBA" id="ARBA00017473"/>
    </source>
</evidence>
<dbReference type="GO" id="GO:0005524">
    <property type="term" value="F:ATP binding"/>
    <property type="evidence" value="ECO:0007669"/>
    <property type="project" value="UniProtKB-UniRule"/>
</dbReference>
<dbReference type="HAMAP" id="MF_00061">
    <property type="entry name" value="IspE"/>
    <property type="match status" value="1"/>
</dbReference>
<protein>
    <recommendedName>
        <fullName evidence="3 9">4-diphosphocytidyl-2-C-methyl-D-erythritol kinase</fullName>
        <shortName evidence="9">CMK</shortName>
        <ecNumber evidence="2 9">2.7.1.148</ecNumber>
    </recommendedName>
    <alternativeName>
        <fullName evidence="8 9">4-(cytidine-5'-diphospho)-2-C-methyl-D-erythritol kinase</fullName>
    </alternativeName>
</protein>
<evidence type="ECO:0000256" key="9">
    <source>
        <dbReference type="HAMAP-Rule" id="MF_00061"/>
    </source>
</evidence>
<dbReference type="InterPro" id="IPR020568">
    <property type="entry name" value="Ribosomal_Su5_D2-typ_SF"/>
</dbReference>
<keyword evidence="7 9" id="KW-0067">ATP-binding</keyword>
<proteinExistence type="inferred from homology"/>
<dbReference type="InterPro" id="IPR013750">
    <property type="entry name" value="GHMP_kinase_C_dom"/>
</dbReference>
<feature type="domain" description="GHMP kinase C-terminal" evidence="11">
    <location>
        <begin position="228"/>
        <end position="293"/>
    </location>
</feature>
<feature type="active site" evidence="9">
    <location>
        <position position="158"/>
    </location>
</feature>
<comment type="similarity">
    <text evidence="1 9">Belongs to the GHMP kinase family. IspE subfamily.</text>
</comment>
<dbReference type="NCBIfam" id="TIGR00154">
    <property type="entry name" value="ispE"/>
    <property type="match status" value="1"/>
</dbReference>
<feature type="binding site" evidence="9">
    <location>
        <begin position="116"/>
        <end position="126"/>
    </location>
    <ligand>
        <name>ATP</name>
        <dbReference type="ChEBI" id="CHEBI:30616"/>
    </ligand>
</feature>
<evidence type="ECO:0000256" key="7">
    <source>
        <dbReference type="ARBA" id="ARBA00022840"/>
    </source>
</evidence>
<sequence>MSAYTSSAQLFGHATAQAPGKVNLSLAVGEPREDGYHPLATLFLAVSMVEEVTATHRADGLITVSISDASSAFADPDTIPLDETNLAVRASRLLRDHLGLDAETHGVHLEITKQVPVAGGMGGGSADAAAALAACAGLWEAGLSRDELARIGAPLGADVPFAVTGGAAVGRGVGDELTPLLSRDPLHLVLVPASQGLSTPQVYTTLDTLRADGVLDTPETAPDVSPELIQALVAGHAESVALLMSNDLQVPATTMVPELSEMIEIGMEEGALAGQVSGSGPTIMFVARSAEDSMQLAGRIQDRTGIAAVPVHGPYPGARLL</sequence>
<evidence type="ECO:0000259" key="11">
    <source>
        <dbReference type="Pfam" id="PF08544"/>
    </source>
</evidence>
<dbReference type="STRING" id="574650.SAMN04487966_10888"/>
<dbReference type="PANTHER" id="PTHR43527">
    <property type="entry name" value="4-DIPHOSPHOCYTIDYL-2-C-METHYL-D-ERYTHRITOL KINASE, CHLOROPLASTIC"/>
    <property type="match status" value="1"/>
</dbReference>
<evidence type="ECO:0000256" key="4">
    <source>
        <dbReference type="ARBA" id="ARBA00022679"/>
    </source>
</evidence>
<dbReference type="NCBIfam" id="NF002870">
    <property type="entry name" value="PRK03188.1"/>
    <property type="match status" value="1"/>
</dbReference>
<dbReference type="Pfam" id="PF08544">
    <property type="entry name" value="GHMP_kinases_C"/>
    <property type="match status" value="1"/>
</dbReference>
<name>A0A1I7MPC8_9MICC</name>
<comment type="pathway">
    <text evidence="9">Isoprenoid biosynthesis; isopentenyl diphosphate biosynthesis via DXP pathway; isopentenyl diphosphate from 1-deoxy-D-xylulose 5-phosphate: step 3/6.</text>
</comment>
<dbReference type="PIRSF" id="PIRSF010376">
    <property type="entry name" value="IspE"/>
    <property type="match status" value="1"/>
</dbReference>
<gene>
    <name evidence="9" type="primary">ispE</name>
    <name evidence="12" type="ORF">SAMN04487966_10888</name>
</gene>
<dbReference type="InterPro" id="IPR006204">
    <property type="entry name" value="GHMP_kinase_N_dom"/>
</dbReference>
<dbReference type="Proteomes" id="UP000198881">
    <property type="component" value="Unassembled WGS sequence"/>
</dbReference>
<dbReference type="GO" id="GO:0050515">
    <property type="term" value="F:4-(cytidine 5'-diphospho)-2-C-methyl-D-erythritol kinase activity"/>
    <property type="evidence" value="ECO:0007669"/>
    <property type="project" value="UniProtKB-UniRule"/>
</dbReference>
<feature type="domain" description="GHMP kinase N-terminal" evidence="10">
    <location>
        <begin position="85"/>
        <end position="166"/>
    </location>
</feature>
<comment type="function">
    <text evidence="9">Catalyzes the phosphorylation of the position 2 hydroxy group of 4-diphosphocytidyl-2C-methyl-D-erythritol.</text>
</comment>
<evidence type="ECO:0000313" key="13">
    <source>
        <dbReference type="Proteomes" id="UP000198881"/>
    </source>
</evidence>
<evidence type="ECO:0000256" key="1">
    <source>
        <dbReference type="ARBA" id="ARBA00009684"/>
    </source>
</evidence>
<dbReference type="PANTHER" id="PTHR43527:SF2">
    <property type="entry name" value="4-DIPHOSPHOCYTIDYL-2-C-METHYL-D-ERYTHRITOL KINASE, CHLOROPLASTIC"/>
    <property type="match status" value="1"/>
</dbReference>
<dbReference type="SUPFAM" id="SSF54211">
    <property type="entry name" value="Ribosomal protein S5 domain 2-like"/>
    <property type="match status" value="1"/>
</dbReference>
<dbReference type="Gene3D" id="3.30.230.10">
    <property type="match status" value="1"/>
</dbReference>
<dbReference type="GO" id="GO:0019288">
    <property type="term" value="P:isopentenyl diphosphate biosynthetic process, methylerythritol 4-phosphate pathway"/>
    <property type="evidence" value="ECO:0007669"/>
    <property type="project" value="UniProtKB-UniRule"/>
</dbReference>
<keyword evidence="13" id="KW-1185">Reference proteome</keyword>
<evidence type="ECO:0000256" key="2">
    <source>
        <dbReference type="ARBA" id="ARBA00012052"/>
    </source>
</evidence>
<keyword evidence="5 9" id="KW-0547">Nucleotide-binding</keyword>
<evidence type="ECO:0000256" key="6">
    <source>
        <dbReference type="ARBA" id="ARBA00022777"/>
    </source>
</evidence>
<dbReference type="RefSeq" id="WP_091698066.1">
    <property type="nucleotide sequence ID" value="NZ_FPCG01000008.1"/>
</dbReference>
<accession>A0A1I7MPC8</accession>
<dbReference type="InterPro" id="IPR036554">
    <property type="entry name" value="GHMP_kinase_C_sf"/>
</dbReference>
<dbReference type="OrthoDB" id="3173073at2"/>
<dbReference type="Pfam" id="PF00288">
    <property type="entry name" value="GHMP_kinases_N"/>
    <property type="match status" value="1"/>
</dbReference>
<reference evidence="12 13" key="1">
    <citation type="submission" date="2016-10" db="EMBL/GenBank/DDBJ databases">
        <authorList>
            <person name="de Groot N.N."/>
        </authorList>
    </citation>
    <scope>NUCLEOTIDE SEQUENCE [LARGE SCALE GENOMIC DNA]</scope>
    <source>
        <strain evidence="12 13">CGMCC 1.7054</strain>
    </source>
</reference>
<dbReference type="Gene3D" id="3.30.70.890">
    <property type="entry name" value="GHMP kinase, C-terminal domain"/>
    <property type="match status" value="1"/>
</dbReference>
<dbReference type="AlphaFoldDB" id="A0A1I7MPC8"/>
<keyword evidence="9" id="KW-0414">Isoprene biosynthesis</keyword>
<dbReference type="EMBL" id="FPCG01000008">
    <property type="protein sequence ID" value="SFV23761.1"/>
    <property type="molecule type" value="Genomic_DNA"/>
</dbReference>
<comment type="catalytic activity">
    <reaction evidence="9">
        <text>4-CDP-2-C-methyl-D-erythritol + ATP = 4-CDP-2-C-methyl-D-erythritol 2-phosphate + ADP + H(+)</text>
        <dbReference type="Rhea" id="RHEA:18437"/>
        <dbReference type="ChEBI" id="CHEBI:15378"/>
        <dbReference type="ChEBI" id="CHEBI:30616"/>
        <dbReference type="ChEBI" id="CHEBI:57823"/>
        <dbReference type="ChEBI" id="CHEBI:57919"/>
        <dbReference type="ChEBI" id="CHEBI:456216"/>
        <dbReference type="EC" id="2.7.1.148"/>
    </reaction>
</comment>
<evidence type="ECO:0000259" key="10">
    <source>
        <dbReference type="Pfam" id="PF00288"/>
    </source>
</evidence>
<evidence type="ECO:0000256" key="8">
    <source>
        <dbReference type="ARBA" id="ARBA00032554"/>
    </source>
</evidence>
<dbReference type="EC" id="2.7.1.148" evidence="2 9"/>
<keyword evidence="4 9" id="KW-0808">Transferase</keyword>
<organism evidence="12 13">
    <name type="scientific">Micrococcus terreus</name>
    <dbReference type="NCBI Taxonomy" id="574650"/>
    <lineage>
        <taxon>Bacteria</taxon>
        <taxon>Bacillati</taxon>
        <taxon>Actinomycetota</taxon>
        <taxon>Actinomycetes</taxon>
        <taxon>Micrococcales</taxon>
        <taxon>Micrococcaceae</taxon>
        <taxon>Micrococcus</taxon>
    </lineage>
</organism>
<feature type="active site" evidence="9">
    <location>
        <position position="21"/>
    </location>
</feature>
<evidence type="ECO:0000313" key="12">
    <source>
        <dbReference type="EMBL" id="SFV23761.1"/>
    </source>
</evidence>
<keyword evidence="6 9" id="KW-0418">Kinase</keyword>
<dbReference type="GO" id="GO:0016114">
    <property type="term" value="P:terpenoid biosynthetic process"/>
    <property type="evidence" value="ECO:0007669"/>
    <property type="project" value="UniProtKB-UniRule"/>
</dbReference>
<dbReference type="UniPathway" id="UPA00056">
    <property type="reaction ID" value="UER00094"/>
</dbReference>
<dbReference type="SUPFAM" id="SSF55060">
    <property type="entry name" value="GHMP Kinase, C-terminal domain"/>
    <property type="match status" value="1"/>
</dbReference>
<dbReference type="InterPro" id="IPR014721">
    <property type="entry name" value="Ribsml_uS5_D2-typ_fold_subgr"/>
</dbReference>
<evidence type="ECO:0000256" key="5">
    <source>
        <dbReference type="ARBA" id="ARBA00022741"/>
    </source>
</evidence>